<dbReference type="EMBL" id="ML976614">
    <property type="protein sequence ID" value="KAF1851279.1"/>
    <property type="molecule type" value="Genomic_DNA"/>
</dbReference>
<reference evidence="1" key="1">
    <citation type="submission" date="2020-01" db="EMBL/GenBank/DDBJ databases">
        <authorList>
            <consortium name="DOE Joint Genome Institute"/>
            <person name="Haridas S."/>
            <person name="Albert R."/>
            <person name="Binder M."/>
            <person name="Bloem J."/>
            <person name="Labutti K."/>
            <person name="Salamov A."/>
            <person name="Andreopoulos B."/>
            <person name="Baker S.E."/>
            <person name="Barry K."/>
            <person name="Bills G."/>
            <person name="Bluhm B.H."/>
            <person name="Cannon C."/>
            <person name="Castanera R."/>
            <person name="Culley D.E."/>
            <person name="Daum C."/>
            <person name="Ezra D."/>
            <person name="Gonzalez J.B."/>
            <person name="Henrissat B."/>
            <person name="Kuo A."/>
            <person name="Liang C."/>
            <person name="Lipzen A."/>
            <person name="Lutzoni F."/>
            <person name="Magnuson J."/>
            <person name="Mondo S."/>
            <person name="Nolan M."/>
            <person name="Ohm R."/>
            <person name="Pangilinan J."/>
            <person name="Park H.-J."/>
            <person name="Ramirez L."/>
            <person name="Alfaro M."/>
            <person name="Sun H."/>
            <person name="Tritt A."/>
            <person name="Yoshinaga Y."/>
            <person name="Zwiers L.-H."/>
            <person name="Turgeon B.G."/>
            <person name="Goodwin S.B."/>
            <person name="Spatafora J.W."/>
            <person name="Crous P.W."/>
            <person name="Grigoriev I.V."/>
        </authorList>
    </citation>
    <scope>NUCLEOTIDE SEQUENCE</scope>
    <source>
        <strain evidence="1">CBS 394.84</strain>
    </source>
</reference>
<evidence type="ECO:0000313" key="2">
    <source>
        <dbReference type="Proteomes" id="UP000800039"/>
    </source>
</evidence>
<organism evidence="1 2">
    <name type="scientific">Cucurbitaria berberidis CBS 394.84</name>
    <dbReference type="NCBI Taxonomy" id="1168544"/>
    <lineage>
        <taxon>Eukaryota</taxon>
        <taxon>Fungi</taxon>
        <taxon>Dikarya</taxon>
        <taxon>Ascomycota</taxon>
        <taxon>Pezizomycotina</taxon>
        <taxon>Dothideomycetes</taxon>
        <taxon>Pleosporomycetidae</taxon>
        <taxon>Pleosporales</taxon>
        <taxon>Pleosporineae</taxon>
        <taxon>Cucurbitariaceae</taxon>
        <taxon>Cucurbitaria</taxon>
    </lineage>
</organism>
<accession>A0A9P4GTK4</accession>
<sequence length="397" mass="44929">MAGHDVVVSVQAIKKRRRVHPVRRVARLVIKACSSRPSGHPGAEQHTCRGPSFFHNLLPVLEPFFTFDPKLLFIEDHILGRKQALSNADSFQVPSTLEELRSWIEKAAAPCDCDECAPELYQLGERSSHGTIRYQSHSLSNGRLPRFSHVHESPSGPLPELSLRFYGEYEAMRLVRHHVAWLESTYLHNTSSKDDAPPVLQLKSLLKTWEPHLSSPDLRQSLSAAQLQHLFTHLNHIFFFNAIPPHRRAFSTGFSWLPESSQNCFAIASFNPLIGTQILLHPILYRHNNAPADVNVRWRNRLGTLLHELCHAFLKAYTCRACPMHDHCVGARGHGRAWQVLVNAVEKVASRLMGGYVDMGRFASILHDFEGNGKLPSRHDLEIYGLGDGRREREKVA</sequence>
<dbReference type="AlphaFoldDB" id="A0A9P4GTK4"/>
<dbReference type="RefSeq" id="XP_040793842.1">
    <property type="nucleotide sequence ID" value="XM_040927969.1"/>
</dbReference>
<dbReference type="Proteomes" id="UP000800039">
    <property type="component" value="Unassembled WGS sequence"/>
</dbReference>
<evidence type="ECO:0008006" key="3">
    <source>
        <dbReference type="Google" id="ProtNLM"/>
    </source>
</evidence>
<name>A0A9P4GTK4_9PLEO</name>
<gene>
    <name evidence="1" type="ORF">K460DRAFT_274570</name>
</gene>
<protein>
    <recommendedName>
        <fullName evidence="3">SprT-like domain-containing protein</fullName>
    </recommendedName>
</protein>
<keyword evidence="2" id="KW-1185">Reference proteome</keyword>
<dbReference type="GeneID" id="63845222"/>
<dbReference type="OrthoDB" id="3796964at2759"/>
<evidence type="ECO:0000313" key="1">
    <source>
        <dbReference type="EMBL" id="KAF1851279.1"/>
    </source>
</evidence>
<proteinExistence type="predicted"/>
<comment type="caution">
    <text evidence="1">The sequence shown here is derived from an EMBL/GenBank/DDBJ whole genome shotgun (WGS) entry which is preliminary data.</text>
</comment>